<evidence type="ECO:0000256" key="2">
    <source>
        <dbReference type="ARBA" id="ARBA00022723"/>
    </source>
</evidence>
<comment type="caution">
    <text evidence="11">The sequence shown here is derived from an EMBL/GenBank/DDBJ whole genome shotgun (WGS) entry which is preliminary data.</text>
</comment>
<dbReference type="PANTHER" id="PTHR11685">
    <property type="entry name" value="RBR FAMILY RING FINGER AND IBR DOMAIN-CONTAINING"/>
    <property type="match status" value="1"/>
</dbReference>
<evidence type="ECO:0000256" key="3">
    <source>
        <dbReference type="ARBA" id="ARBA00022737"/>
    </source>
</evidence>
<dbReference type="GO" id="GO:0016567">
    <property type="term" value="P:protein ubiquitination"/>
    <property type="evidence" value="ECO:0007669"/>
    <property type="project" value="InterPro"/>
</dbReference>
<evidence type="ECO:0000256" key="1">
    <source>
        <dbReference type="ARBA" id="ARBA00022679"/>
    </source>
</evidence>
<dbReference type="InterPro" id="IPR001841">
    <property type="entry name" value="Znf_RING"/>
</dbReference>
<keyword evidence="1" id="KW-0808">Transferase</keyword>
<evidence type="ECO:0000256" key="5">
    <source>
        <dbReference type="ARBA" id="ARBA00022786"/>
    </source>
</evidence>
<evidence type="ECO:0000256" key="4">
    <source>
        <dbReference type="ARBA" id="ARBA00022771"/>
    </source>
</evidence>
<feature type="region of interest" description="Disordered" evidence="8">
    <location>
        <begin position="220"/>
        <end position="244"/>
    </location>
</feature>
<feature type="domain" description="RING-type" evidence="10">
    <location>
        <begin position="60"/>
        <end position="358"/>
    </location>
</feature>
<evidence type="ECO:0000259" key="10">
    <source>
        <dbReference type="PROSITE" id="PS51873"/>
    </source>
</evidence>
<feature type="compositionally biased region" description="Basic residues" evidence="8">
    <location>
        <begin position="45"/>
        <end position="57"/>
    </location>
</feature>
<dbReference type="Proteomes" id="UP001274830">
    <property type="component" value="Unassembled WGS sequence"/>
</dbReference>
<keyword evidence="3" id="KW-0677">Repeat</keyword>
<dbReference type="Pfam" id="PF22191">
    <property type="entry name" value="IBR_1"/>
    <property type="match status" value="1"/>
</dbReference>
<evidence type="ECO:0000259" key="9">
    <source>
        <dbReference type="PROSITE" id="PS50089"/>
    </source>
</evidence>
<feature type="compositionally biased region" description="Basic residues" evidence="8">
    <location>
        <begin position="220"/>
        <end position="230"/>
    </location>
</feature>
<evidence type="ECO:0000256" key="6">
    <source>
        <dbReference type="ARBA" id="ARBA00022833"/>
    </source>
</evidence>
<keyword evidence="4 7" id="KW-0863">Zinc-finger</keyword>
<dbReference type="EMBL" id="JAUTXT010000008">
    <property type="protein sequence ID" value="KAK3676906.1"/>
    <property type="molecule type" value="Genomic_DNA"/>
</dbReference>
<feature type="domain" description="RING-type" evidence="9">
    <location>
        <begin position="64"/>
        <end position="117"/>
    </location>
</feature>
<dbReference type="InterPro" id="IPR044066">
    <property type="entry name" value="TRIAD_supradom"/>
</dbReference>
<dbReference type="GO" id="GO:0008270">
    <property type="term" value="F:zinc ion binding"/>
    <property type="evidence" value="ECO:0007669"/>
    <property type="project" value="UniProtKB-KW"/>
</dbReference>
<name>A0AAE0WSC7_9PEZI</name>
<reference evidence="11" key="1">
    <citation type="submission" date="2023-07" db="EMBL/GenBank/DDBJ databases">
        <title>Black Yeasts Isolated from many extreme environments.</title>
        <authorList>
            <person name="Coleine C."/>
            <person name="Stajich J.E."/>
            <person name="Selbmann L."/>
        </authorList>
    </citation>
    <scope>NUCLEOTIDE SEQUENCE</scope>
    <source>
        <strain evidence="11">CCFEE 5485</strain>
    </source>
</reference>
<dbReference type="PROSITE" id="PS50089">
    <property type="entry name" value="ZF_RING_2"/>
    <property type="match status" value="1"/>
</dbReference>
<dbReference type="Gene3D" id="1.20.120.1750">
    <property type="match status" value="1"/>
</dbReference>
<dbReference type="InterPro" id="IPR031127">
    <property type="entry name" value="E3_UB_ligase_RBR"/>
</dbReference>
<organism evidence="11 12">
    <name type="scientific">Recurvomyces mirabilis</name>
    <dbReference type="NCBI Taxonomy" id="574656"/>
    <lineage>
        <taxon>Eukaryota</taxon>
        <taxon>Fungi</taxon>
        <taxon>Dikarya</taxon>
        <taxon>Ascomycota</taxon>
        <taxon>Pezizomycotina</taxon>
        <taxon>Dothideomycetes</taxon>
        <taxon>Dothideomycetidae</taxon>
        <taxon>Mycosphaerellales</taxon>
        <taxon>Teratosphaeriaceae</taxon>
        <taxon>Recurvomyces</taxon>
    </lineage>
</organism>
<dbReference type="SUPFAM" id="SSF57850">
    <property type="entry name" value="RING/U-box"/>
    <property type="match status" value="2"/>
</dbReference>
<keyword evidence="5" id="KW-0833">Ubl conjugation pathway</keyword>
<evidence type="ECO:0000256" key="8">
    <source>
        <dbReference type="SAM" id="MobiDB-lite"/>
    </source>
</evidence>
<accession>A0AAE0WSC7</accession>
<keyword evidence="2" id="KW-0479">Metal-binding</keyword>
<dbReference type="GO" id="GO:0004842">
    <property type="term" value="F:ubiquitin-protein transferase activity"/>
    <property type="evidence" value="ECO:0007669"/>
    <property type="project" value="InterPro"/>
</dbReference>
<proteinExistence type="predicted"/>
<dbReference type="InterPro" id="IPR013083">
    <property type="entry name" value="Znf_RING/FYVE/PHD"/>
</dbReference>
<dbReference type="Gene3D" id="3.30.40.10">
    <property type="entry name" value="Zinc/RING finger domain, C3HC4 (zinc finger)"/>
    <property type="match status" value="1"/>
</dbReference>
<evidence type="ECO:0000313" key="12">
    <source>
        <dbReference type="Proteomes" id="UP001274830"/>
    </source>
</evidence>
<keyword evidence="6" id="KW-0862">Zinc</keyword>
<evidence type="ECO:0000313" key="11">
    <source>
        <dbReference type="EMBL" id="KAK3676906.1"/>
    </source>
</evidence>
<sequence>MAPRKPVTRAGAVSAATTRCSARLDKRAPSPATATHRPVTDNKRRITRTKATPKPKPKPLKYDCTTCGRNLAASSFPKYAIAESCDHLINTCKACVKQWVNVQLEMTTYDKLSCPQCPSTMINEDVQRAAAPKVYQRFVEMERRALQRKCLGGAVHEPLRRNPELAKPKVTGTKTEEEGEDDMAIVSPEAWEKVRKANKEANTIDLEAMDEERFINVKSGKRKLRSQKTPHPKDGTTHIKSPKKPLPEIDSDTICMCNTCNASACVSCDRPYHESETCAQYQGRRKRQTETEEKASETLIGKKCKHCPKCKKNIEKNGGCDMVTCTQCYTNFCWRCELDYVEIRKTGHGRGCAYARQGAIDPHNMQAAMPLPMLPPVFFGGGGPGQMVGAALNAALAWGGGGPNDNGGNANR</sequence>
<keyword evidence="12" id="KW-1185">Reference proteome</keyword>
<gene>
    <name evidence="11" type="ORF">LTR78_003110</name>
</gene>
<protein>
    <recommendedName>
        <fullName evidence="13">RING-type domain-containing protein</fullName>
    </recommendedName>
</protein>
<evidence type="ECO:0000256" key="7">
    <source>
        <dbReference type="PROSITE-ProRule" id="PRU00175"/>
    </source>
</evidence>
<feature type="region of interest" description="Disordered" evidence="8">
    <location>
        <begin position="1"/>
        <end position="57"/>
    </location>
</feature>
<dbReference type="AlphaFoldDB" id="A0AAE0WSC7"/>
<dbReference type="PROSITE" id="PS51873">
    <property type="entry name" value="TRIAD"/>
    <property type="match status" value="1"/>
</dbReference>
<evidence type="ECO:0008006" key="13">
    <source>
        <dbReference type="Google" id="ProtNLM"/>
    </source>
</evidence>